<reference evidence="1" key="2">
    <citation type="submission" date="2020-09" db="EMBL/GenBank/DDBJ databases">
        <authorList>
            <person name="Sun Q."/>
            <person name="Zhou Y."/>
        </authorList>
    </citation>
    <scope>NUCLEOTIDE SEQUENCE</scope>
    <source>
        <strain evidence="1">CGMCC 1.12698</strain>
    </source>
</reference>
<evidence type="ECO:0000313" key="1">
    <source>
        <dbReference type="EMBL" id="GGE64654.1"/>
    </source>
</evidence>
<dbReference type="RefSeq" id="WP_188387626.1">
    <property type="nucleotide sequence ID" value="NZ_BMFK01000001.1"/>
</dbReference>
<gene>
    <name evidence="1" type="ORF">GCM10007140_13600</name>
</gene>
<evidence type="ECO:0000313" key="2">
    <source>
        <dbReference type="Proteomes" id="UP000605259"/>
    </source>
</evidence>
<proteinExistence type="predicted"/>
<organism evidence="1 2">
    <name type="scientific">Priestia taiwanensis</name>
    <dbReference type="NCBI Taxonomy" id="1347902"/>
    <lineage>
        <taxon>Bacteria</taxon>
        <taxon>Bacillati</taxon>
        <taxon>Bacillota</taxon>
        <taxon>Bacilli</taxon>
        <taxon>Bacillales</taxon>
        <taxon>Bacillaceae</taxon>
        <taxon>Priestia</taxon>
    </lineage>
</organism>
<keyword evidence="2" id="KW-1185">Reference proteome</keyword>
<dbReference type="AlphaFoldDB" id="A0A917APP5"/>
<reference evidence="1" key="1">
    <citation type="journal article" date="2014" name="Int. J. Syst. Evol. Microbiol.">
        <title>Complete genome sequence of Corynebacterium casei LMG S-19264T (=DSM 44701T), isolated from a smear-ripened cheese.</title>
        <authorList>
            <consortium name="US DOE Joint Genome Institute (JGI-PGF)"/>
            <person name="Walter F."/>
            <person name="Albersmeier A."/>
            <person name="Kalinowski J."/>
            <person name="Ruckert C."/>
        </authorList>
    </citation>
    <scope>NUCLEOTIDE SEQUENCE</scope>
    <source>
        <strain evidence="1">CGMCC 1.12698</strain>
    </source>
</reference>
<name>A0A917APP5_9BACI</name>
<dbReference type="EMBL" id="BMFK01000001">
    <property type="protein sequence ID" value="GGE64654.1"/>
    <property type="molecule type" value="Genomic_DNA"/>
</dbReference>
<sequence>MLRKILTGGILASILFIGIPTNVSAEVTAKKWVERHERPFYNADPNHLPSLSDYNDGDGYIGTLNKVDQACSQSQLTGDWFCYGYYSGWIYAVQ</sequence>
<dbReference type="Proteomes" id="UP000605259">
    <property type="component" value="Unassembled WGS sequence"/>
</dbReference>
<protein>
    <submittedName>
        <fullName evidence="1">Uncharacterized protein</fullName>
    </submittedName>
</protein>
<accession>A0A917APP5</accession>
<comment type="caution">
    <text evidence="1">The sequence shown here is derived from an EMBL/GenBank/DDBJ whole genome shotgun (WGS) entry which is preliminary data.</text>
</comment>